<evidence type="ECO:0000256" key="1">
    <source>
        <dbReference type="SAM" id="Phobius"/>
    </source>
</evidence>
<keyword evidence="1" id="KW-0812">Transmembrane</keyword>
<proteinExistence type="predicted"/>
<organism evidence="2 3">
    <name type="scientific">Pedobacter lusitanus</name>
    <dbReference type="NCBI Taxonomy" id="1503925"/>
    <lineage>
        <taxon>Bacteria</taxon>
        <taxon>Pseudomonadati</taxon>
        <taxon>Bacteroidota</taxon>
        <taxon>Sphingobacteriia</taxon>
        <taxon>Sphingobacteriales</taxon>
        <taxon>Sphingobacteriaceae</taxon>
        <taxon>Pedobacter</taxon>
    </lineage>
</organism>
<dbReference type="EMBL" id="JXRA01000045">
    <property type="protein sequence ID" value="KIO77108.1"/>
    <property type="molecule type" value="Genomic_DNA"/>
</dbReference>
<dbReference type="OrthoDB" id="760162at2"/>
<keyword evidence="3" id="KW-1185">Reference proteome</keyword>
<keyword evidence="1" id="KW-1133">Transmembrane helix</keyword>
<reference evidence="2 3" key="1">
    <citation type="submission" date="2015-01" db="EMBL/GenBank/DDBJ databases">
        <title>Draft genome sequence of Pedobacter sp. NL19 isolated from sludge of an effluent treatment pond in an abandoned uranium mine.</title>
        <authorList>
            <person name="Santos T."/>
            <person name="Caetano T."/>
            <person name="Covas C."/>
            <person name="Cruz A."/>
            <person name="Mendo S."/>
        </authorList>
    </citation>
    <scope>NUCLEOTIDE SEQUENCE [LARGE SCALE GENOMIC DNA]</scope>
    <source>
        <strain evidence="2 3">NL19</strain>
    </source>
</reference>
<accession>A0A0D0F645</accession>
<evidence type="ECO:0000313" key="2">
    <source>
        <dbReference type="EMBL" id="KIO77108.1"/>
    </source>
</evidence>
<feature type="transmembrane region" description="Helical" evidence="1">
    <location>
        <begin position="6"/>
        <end position="23"/>
    </location>
</feature>
<dbReference type="PROSITE" id="PS51257">
    <property type="entry name" value="PROKAR_LIPOPROTEIN"/>
    <property type="match status" value="1"/>
</dbReference>
<protein>
    <recommendedName>
        <fullName evidence="4">Lipoprotein</fullName>
    </recommendedName>
</protein>
<comment type="caution">
    <text evidence="2">The sequence shown here is derived from an EMBL/GenBank/DDBJ whole genome shotgun (WGS) entry which is preliminary data.</text>
</comment>
<name>A0A0D0F645_9SPHI</name>
<evidence type="ECO:0000313" key="3">
    <source>
        <dbReference type="Proteomes" id="UP000032049"/>
    </source>
</evidence>
<dbReference type="Proteomes" id="UP000032049">
    <property type="component" value="Unassembled WGS sequence"/>
</dbReference>
<evidence type="ECO:0008006" key="4">
    <source>
        <dbReference type="Google" id="ProtNLM"/>
    </source>
</evidence>
<dbReference type="AlphaFoldDB" id="A0A0D0F645"/>
<keyword evidence="1" id="KW-0472">Membrane</keyword>
<gene>
    <name evidence="2" type="ORF">TH53_11290</name>
</gene>
<sequence length="192" mass="22723">MNKYIKYLLIFISITGLFACVNIDRMRALYDAQLDVFKKNDTYHEVQSVTHKTLKKWIAEDLQGVRILKKSDWKLDDAVFFNSKKDRCYLLLLIQDKDPKAELDYVYILYGAKENEQWTLYFSGLPTLVFPRKEGDDGKYQPVAMTTLSLLSKDEILKSYYKANRRINDEYVNKAYTAELKKKQQLFLQKMQ</sequence>
<dbReference type="RefSeq" id="WP_041881976.1">
    <property type="nucleotide sequence ID" value="NZ_CP157278.1"/>
</dbReference>